<feature type="domain" description="Histidine kinase" evidence="10">
    <location>
        <begin position="534"/>
        <end position="754"/>
    </location>
</feature>
<dbReference type="InterPro" id="IPR001610">
    <property type="entry name" value="PAC"/>
</dbReference>
<dbReference type="KEGG" id="ncb:C0V82_05615"/>
<evidence type="ECO:0000259" key="13">
    <source>
        <dbReference type="PROSITE" id="PS50113"/>
    </source>
</evidence>
<dbReference type="Gene3D" id="3.40.50.2300">
    <property type="match status" value="1"/>
</dbReference>
<evidence type="ECO:0000256" key="2">
    <source>
        <dbReference type="ARBA" id="ARBA00012438"/>
    </source>
</evidence>
<dbReference type="Gene3D" id="3.30.450.20">
    <property type="entry name" value="PAS domain"/>
    <property type="match status" value="4"/>
</dbReference>
<dbReference type="PROSITE" id="PS50113">
    <property type="entry name" value="PAC"/>
    <property type="match status" value="1"/>
</dbReference>
<keyword evidence="3 9" id="KW-0597">Phosphoprotein</keyword>
<dbReference type="PANTHER" id="PTHR43065">
    <property type="entry name" value="SENSOR HISTIDINE KINASE"/>
    <property type="match status" value="1"/>
</dbReference>
<evidence type="ECO:0000313" key="14">
    <source>
        <dbReference type="EMBL" id="AUN29757.1"/>
    </source>
</evidence>
<comment type="catalytic activity">
    <reaction evidence="1">
        <text>ATP + protein L-histidine = ADP + protein N-phospho-L-histidine.</text>
        <dbReference type="EC" id="2.7.13.3"/>
    </reaction>
</comment>
<feature type="modified residue" description="4-aspartylphosphate" evidence="9">
    <location>
        <position position="826"/>
    </location>
</feature>
<dbReference type="SUPFAM" id="SSF52172">
    <property type="entry name" value="CheY-like"/>
    <property type="match status" value="1"/>
</dbReference>
<dbReference type="GO" id="GO:0005524">
    <property type="term" value="F:ATP binding"/>
    <property type="evidence" value="ECO:0007669"/>
    <property type="project" value="UniProtKB-KW"/>
</dbReference>
<dbReference type="SUPFAM" id="SSF55874">
    <property type="entry name" value="ATPase domain of HSP90 chaperone/DNA topoisomerase II/histidine kinase"/>
    <property type="match status" value="1"/>
</dbReference>
<dbReference type="AlphaFoldDB" id="A0A2K9N9J2"/>
<dbReference type="Pfam" id="PF00512">
    <property type="entry name" value="HisKA"/>
    <property type="match status" value="1"/>
</dbReference>
<dbReference type="SMART" id="SM00387">
    <property type="entry name" value="HATPase_c"/>
    <property type="match status" value="1"/>
</dbReference>
<evidence type="ECO:0000256" key="9">
    <source>
        <dbReference type="PROSITE-ProRule" id="PRU00169"/>
    </source>
</evidence>
<dbReference type="PROSITE" id="PS50110">
    <property type="entry name" value="RESPONSE_REGULATORY"/>
    <property type="match status" value="1"/>
</dbReference>
<keyword evidence="6" id="KW-0418">Kinase</keyword>
<feature type="domain" description="PAC" evidence="13">
    <location>
        <begin position="345"/>
        <end position="395"/>
    </location>
</feature>
<protein>
    <recommendedName>
        <fullName evidence="2">histidine kinase</fullName>
        <ecNumber evidence="2">2.7.13.3</ecNumber>
    </recommendedName>
</protein>
<dbReference type="InterPro" id="IPR011006">
    <property type="entry name" value="CheY-like_superfamily"/>
</dbReference>
<dbReference type="NCBIfam" id="TIGR00229">
    <property type="entry name" value="sensory_box"/>
    <property type="match status" value="2"/>
</dbReference>
<sequence>MTTPPPPETRLDLDSLTTAFDMLTDGVALFDAQERLVVANPAFKALFPVTAARMVAGTSFEDLLRHGIAAGDNLHAQGRDLEEYVAERMWAFRNPTGQPGEFLLSDGRWIRVHDRHLPQGGTLCVRTDITELKRGEQQLRDSEQRYRQLVDLSPDGIAVHDATGRGRFINRAGRLILGIGADADAAGFHIMDVVTEETRPLAEMLLRRVVGGEPLHQMRIDLRCIDGRDITAELSAVPFQGGGERLVMCLFRDVTHEAASSLRLRESEARARSILDTALDCIVSIDEDGHILEFNPAAERTFGWQRAEAMGRRMSDMIVPPVHREGHDHGLTRLKTGGGGTMLGRRVETEALRRDGTVIPVELAITAVPLGPGKRYTAYLRDITDRRQAEREIWEKTRILDSMMDNVGIGIEVYDADGHLLVANRMVSELLDIPPGFMAPGLKDRDLVLLLAKQGEYPGETVEESLADYDRIRRDGIHFGERQRPNGTWLQVRHFPMPGGGFVVLFADVTEQKKLESQLLQAQKMEALGQLAGGIAHDFNNILSVIGGYASMAKQGVPKDGTQAGYLAKIGQGVDRAAALTRELLTFSRQKVARTEVIDLGSVLRGQEFLLKPLLGATIDLSLAVPDDPVWVAIDPDMAAQALLNLAINARDAMPGGGPLTVRLSRAAEGATPPAGLSPSHYAILSVTDRGTGMPPDLLDRIFDPFFTTKPPGQGTGLGLAMVYGTVKQAGGAILVDSQPGRGTCFSLWLPLSPAPAMTVTQALPARVSSTGAKPATILVAEDEPELLTLVSGFLEQDGHVVRRAADGVEALERFEEGGIDLLLTDLVMPALGGVRLAHLVMELDPSVVVLFMTGYPGRGHVEVEDLPPGIPVLYKPIEPETLCRAVADALANRRRS</sequence>
<accession>A0A2K9N9J2</accession>
<name>A0A2K9N9J2_9PROT</name>
<keyword evidence="5" id="KW-0547">Nucleotide-binding</keyword>
<dbReference type="GO" id="GO:0006355">
    <property type="term" value="P:regulation of DNA-templated transcription"/>
    <property type="evidence" value="ECO:0007669"/>
    <property type="project" value="InterPro"/>
</dbReference>
<dbReference type="SMART" id="SM00091">
    <property type="entry name" value="PAS"/>
    <property type="match status" value="4"/>
</dbReference>
<dbReference type="InterPro" id="IPR013767">
    <property type="entry name" value="PAS_fold"/>
</dbReference>
<dbReference type="SUPFAM" id="SSF55785">
    <property type="entry name" value="PYP-like sensor domain (PAS domain)"/>
    <property type="match status" value="4"/>
</dbReference>
<dbReference type="Proteomes" id="UP000234752">
    <property type="component" value="Chromosome eg_1"/>
</dbReference>
<dbReference type="PRINTS" id="PR00344">
    <property type="entry name" value="BCTRLSENSOR"/>
</dbReference>
<dbReference type="PROSITE" id="PS50112">
    <property type="entry name" value="PAS"/>
    <property type="match status" value="2"/>
</dbReference>
<keyword evidence="7" id="KW-0067">ATP-binding</keyword>
<dbReference type="InterPro" id="IPR003594">
    <property type="entry name" value="HATPase_dom"/>
</dbReference>
<evidence type="ECO:0000259" key="12">
    <source>
        <dbReference type="PROSITE" id="PS50112"/>
    </source>
</evidence>
<evidence type="ECO:0000259" key="10">
    <source>
        <dbReference type="PROSITE" id="PS50109"/>
    </source>
</evidence>
<dbReference type="GO" id="GO:0000155">
    <property type="term" value="F:phosphorelay sensor kinase activity"/>
    <property type="evidence" value="ECO:0007669"/>
    <property type="project" value="InterPro"/>
</dbReference>
<dbReference type="InterPro" id="IPR036890">
    <property type="entry name" value="HATPase_C_sf"/>
</dbReference>
<evidence type="ECO:0000256" key="6">
    <source>
        <dbReference type="ARBA" id="ARBA00022777"/>
    </source>
</evidence>
<evidence type="ECO:0000256" key="5">
    <source>
        <dbReference type="ARBA" id="ARBA00022741"/>
    </source>
</evidence>
<dbReference type="SUPFAM" id="SSF47384">
    <property type="entry name" value="Homodimeric domain of signal transducing histidine kinase"/>
    <property type="match status" value="1"/>
</dbReference>
<dbReference type="InterPro" id="IPR000014">
    <property type="entry name" value="PAS"/>
</dbReference>
<evidence type="ECO:0000313" key="15">
    <source>
        <dbReference type="Proteomes" id="UP000234752"/>
    </source>
</evidence>
<evidence type="ECO:0000256" key="7">
    <source>
        <dbReference type="ARBA" id="ARBA00022840"/>
    </source>
</evidence>
<dbReference type="EMBL" id="CP025611">
    <property type="protein sequence ID" value="AUN29757.1"/>
    <property type="molecule type" value="Genomic_DNA"/>
</dbReference>
<evidence type="ECO:0000256" key="1">
    <source>
        <dbReference type="ARBA" id="ARBA00000085"/>
    </source>
</evidence>
<keyword evidence="4" id="KW-0808">Transferase</keyword>
<dbReference type="InterPro" id="IPR004358">
    <property type="entry name" value="Sig_transdc_His_kin-like_C"/>
</dbReference>
<dbReference type="SMART" id="SM00448">
    <property type="entry name" value="REC"/>
    <property type="match status" value="1"/>
</dbReference>
<dbReference type="InterPro" id="IPR003661">
    <property type="entry name" value="HisK_dim/P_dom"/>
</dbReference>
<dbReference type="InterPro" id="IPR000700">
    <property type="entry name" value="PAS-assoc_C"/>
</dbReference>
<dbReference type="InterPro" id="IPR005467">
    <property type="entry name" value="His_kinase_dom"/>
</dbReference>
<dbReference type="Pfam" id="PF12860">
    <property type="entry name" value="PAS_7"/>
    <property type="match status" value="2"/>
</dbReference>
<proteinExistence type="predicted"/>
<evidence type="ECO:0000256" key="8">
    <source>
        <dbReference type="ARBA" id="ARBA00023012"/>
    </source>
</evidence>
<dbReference type="Pfam" id="PF00989">
    <property type="entry name" value="PAS"/>
    <property type="match status" value="2"/>
</dbReference>
<dbReference type="Gene3D" id="1.10.287.130">
    <property type="match status" value="1"/>
</dbReference>
<dbReference type="InterPro" id="IPR001789">
    <property type="entry name" value="Sig_transdc_resp-reg_receiver"/>
</dbReference>
<dbReference type="Pfam" id="PF00072">
    <property type="entry name" value="Response_reg"/>
    <property type="match status" value="1"/>
</dbReference>
<dbReference type="Pfam" id="PF02518">
    <property type="entry name" value="HATPase_c"/>
    <property type="match status" value="1"/>
</dbReference>
<evidence type="ECO:0000256" key="3">
    <source>
        <dbReference type="ARBA" id="ARBA00022553"/>
    </source>
</evidence>
<keyword evidence="8" id="KW-0902">Two-component regulatory system</keyword>
<feature type="domain" description="Response regulatory" evidence="11">
    <location>
        <begin position="777"/>
        <end position="891"/>
    </location>
</feature>
<feature type="domain" description="PAS" evidence="12">
    <location>
        <begin position="267"/>
        <end position="320"/>
    </location>
</feature>
<dbReference type="PANTHER" id="PTHR43065:SF46">
    <property type="entry name" value="C4-DICARBOXYLATE TRANSPORT SENSOR PROTEIN DCTB"/>
    <property type="match status" value="1"/>
</dbReference>
<dbReference type="CDD" id="cd00082">
    <property type="entry name" value="HisKA"/>
    <property type="match status" value="1"/>
</dbReference>
<feature type="domain" description="PAS" evidence="12">
    <location>
        <begin position="142"/>
        <end position="213"/>
    </location>
</feature>
<reference evidence="14 15" key="1">
    <citation type="submission" date="2017-12" db="EMBL/GenBank/DDBJ databases">
        <title>Genomes of bacteria within cyanobacterial aggregates.</title>
        <authorList>
            <person name="Cai H."/>
        </authorList>
    </citation>
    <scope>NUCLEOTIDE SEQUENCE [LARGE SCALE GENOMIC DNA]</scope>
    <source>
        <strain evidence="14 15">TH16</strain>
    </source>
</reference>
<organism evidence="14 15">
    <name type="scientific">Niveispirillum cyanobacteriorum</name>
    <dbReference type="NCBI Taxonomy" id="1612173"/>
    <lineage>
        <taxon>Bacteria</taxon>
        <taxon>Pseudomonadati</taxon>
        <taxon>Pseudomonadota</taxon>
        <taxon>Alphaproteobacteria</taxon>
        <taxon>Rhodospirillales</taxon>
        <taxon>Azospirillaceae</taxon>
        <taxon>Niveispirillum</taxon>
    </lineage>
</organism>
<dbReference type="SMART" id="SM00086">
    <property type="entry name" value="PAC"/>
    <property type="match status" value="2"/>
</dbReference>
<dbReference type="PROSITE" id="PS50109">
    <property type="entry name" value="HIS_KIN"/>
    <property type="match status" value="1"/>
</dbReference>
<keyword evidence="15" id="KW-1185">Reference proteome</keyword>
<gene>
    <name evidence="14" type="ORF">C0V82_05615</name>
</gene>
<evidence type="ECO:0000256" key="4">
    <source>
        <dbReference type="ARBA" id="ARBA00022679"/>
    </source>
</evidence>
<dbReference type="CDD" id="cd00130">
    <property type="entry name" value="PAS"/>
    <property type="match status" value="3"/>
</dbReference>
<dbReference type="InterPro" id="IPR036097">
    <property type="entry name" value="HisK_dim/P_sf"/>
</dbReference>
<dbReference type="Gene3D" id="3.30.565.10">
    <property type="entry name" value="Histidine kinase-like ATPase, C-terminal domain"/>
    <property type="match status" value="1"/>
</dbReference>
<dbReference type="InterPro" id="IPR035965">
    <property type="entry name" value="PAS-like_dom_sf"/>
</dbReference>
<dbReference type="SMART" id="SM00388">
    <property type="entry name" value="HisKA"/>
    <property type="match status" value="1"/>
</dbReference>
<evidence type="ECO:0000259" key="11">
    <source>
        <dbReference type="PROSITE" id="PS50110"/>
    </source>
</evidence>
<dbReference type="EC" id="2.7.13.3" evidence="2"/>